<name>A0ABP9DJR8_9ACTN</name>
<gene>
    <name evidence="1" type="ORF">GCM10023235_16760</name>
</gene>
<keyword evidence="2" id="KW-1185">Reference proteome</keyword>
<proteinExistence type="predicted"/>
<accession>A0ABP9DJR8</accession>
<evidence type="ECO:0000313" key="1">
    <source>
        <dbReference type="EMBL" id="GAA4841595.1"/>
    </source>
</evidence>
<organism evidence="1 2">
    <name type="scientific">Kitasatospora terrestris</name>
    <dbReference type="NCBI Taxonomy" id="258051"/>
    <lineage>
        <taxon>Bacteria</taxon>
        <taxon>Bacillati</taxon>
        <taxon>Actinomycetota</taxon>
        <taxon>Actinomycetes</taxon>
        <taxon>Kitasatosporales</taxon>
        <taxon>Streptomycetaceae</taxon>
        <taxon>Kitasatospora</taxon>
    </lineage>
</organism>
<evidence type="ECO:0000313" key="2">
    <source>
        <dbReference type="Proteomes" id="UP001501752"/>
    </source>
</evidence>
<evidence type="ECO:0008006" key="3">
    <source>
        <dbReference type="Google" id="ProtNLM"/>
    </source>
</evidence>
<comment type="caution">
    <text evidence="1">The sequence shown here is derived from an EMBL/GenBank/DDBJ whole genome shotgun (WGS) entry which is preliminary data.</text>
</comment>
<dbReference type="Proteomes" id="UP001501752">
    <property type="component" value="Unassembled WGS sequence"/>
</dbReference>
<protein>
    <recommendedName>
        <fullName evidence="3">RNA-binding protein</fullName>
    </recommendedName>
</protein>
<reference evidence="2" key="1">
    <citation type="journal article" date="2019" name="Int. J. Syst. Evol. Microbiol.">
        <title>The Global Catalogue of Microorganisms (GCM) 10K type strain sequencing project: providing services to taxonomists for standard genome sequencing and annotation.</title>
        <authorList>
            <consortium name="The Broad Institute Genomics Platform"/>
            <consortium name="The Broad Institute Genome Sequencing Center for Infectious Disease"/>
            <person name="Wu L."/>
            <person name="Ma J."/>
        </authorList>
    </citation>
    <scope>NUCLEOTIDE SEQUENCE [LARGE SCALE GENOMIC DNA]</scope>
    <source>
        <strain evidence="2">JCM 13006</strain>
    </source>
</reference>
<dbReference type="EMBL" id="BAABIS010000001">
    <property type="protein sequence ID" value="GAA4841595.1"/>
    <property type="molecule type" value="Genomic_DNA"/>
</dbReference>
<sequence>MPVPEIRVHRVTKYDPADRDERGHYTGPLDCWSDEGPVEAAYLETVAAFARAAGIDRLTVRDPGLSGPVHFGLGPLLDGHGLSGLFPEPAAFHDGAEVDLATAVELVRVMLRESGAWCRLEADERFFVHVGYDLYMYIGTTGPYEPGMRRAQELGLFPEPLAESPYAPAPDGSTPKPPADGAFWERVRRAVAAGEVQLLEEEFAGGAARWHHLTPDTVDAVRAGLAARSLLALWPDTLSADQDAVLGGLDPENDHRILREHADGRLSTCWIDPEDPQDIAVELASTRRVAAVSHEPGPLLVAVLPDADGVVRVRGTT</sequence>